<dbReference type="InterPro" id="IPR029058">
    <property type="entry name" value="AB_hydrolase_fold"/>
</dbReference>
<dbReference type="Pfam" id="PF00561">
    <property type="entry name" value="Abhydrolase_1"/>
    <property type="match status" value="1"/>
</dbReference>
<dbReference type="GO" id="GO:0016787">
    <property type="term" value="F:hydrolase activity"/>
    <property type="evidence" value="ECO:0007669"/>
    <property type="project" value="UniProtKB-KW"/>
</dbReference>
<dbReference type="Proteomes" id="UP000800235">
    <property type="component" value="Unassembled WGS sequence"/>
</dbReference>
<feature type="domain" description="AB hydrolase-1" evidence="2">
    <location>
        <begin position="26"/>
        <end position="154"/>
    </location>
</feature>
<dbReference type="PANTHER" id="PTHR43798">
    <property type="entry name" value="MONOACYLGLYCEROL LIPASE"/>
    <property type="match status" value="1"/>
</dbReference>
<protein>
    <submittedName>
        <fullName evidence="3">Alpha/beta hydrolase fold protein</fullName>
    </submittedName>
</protein>
<comment type="caution">
    <text evidence="3">The sequence shown here is derived from an EMBL/GenBank/DDBJ whole genome shotgun (WGS) entry which is preliminary data.</text>
</comment>
<organism evidence="3 4">
    <name type="scientific">Tothia fuscella</name>
    <dbReference type="NCBI Taxonomy" id="1048955"/>
    <lineage>
        <taxon>Eukaryota</taxon>
        <taxon>Fungi</taxon>
        <taxon>Dikarya</taxon>
        <taxon>Ascomycota</taxon>
        <taxon>Pezizomycotina</taxon>
        <taxon>Dothideomycetes</taxon>
        <taxon>Pleosporomycetidae</taxon>
        <taxon>Venturiales</taxon>
        <taxon>Cylindrosympodiaceae</taxon>
        <taxon>Tothia</taxon>
    </lineage>
</organism>
<evidence type="ECO:0000256" key="1">
    <source>
        <dbReference type="ARBA" id="ARBA00022801"/>
    </source>
</evidence>
<dbReference type="InterPro" id="IPR050266">
    <property type="entry name" value="AB_hydrolase_sf"/>
</dbReference>
<keyword evidence="1 3" id="KW-0378">Hydrolase</keyword>
<gene>
    <name evidence="3" type="ORF">EJ08DRAFT_651746</name>
</gene>
<evidence type="ECO:0000313" key="3">
    <source>
        <dbReference type="EMBL" id="KAF2426487.1"/>
    </source>
</evidence>
<dbReference type="OrthoDB" id="8119704at2759"/>
<name>A0A9P4TV14_9PEZI</name>
<dbReference type="GO" id="GO:0016020">
    <property type="term" value="C:membrane"/>
    <property type="evidence" value="ECO:0007669"/>
    <property type="project" value="TreeGrafter"/>
</dbReference>
<dbReference type="EMBL" id="MU007064">
    <property type="protein sequence ID" value="KAF2426487.1"/>
    <property type="molecule type" value="Genomic_DNA"/>
</dbReference>
<keyword evidence="4" id="KW-1185">Reference proteome</keyword>
<accession>A0A9P4TV14</accession>
<evidence type="ECO:0000313" key="4">
    <source>
        <dbReference type="Proteomes" id="UP000800235"/>
    </source>
</evidence>
<sequence>MAQVQQIKIDTSHGTLAVQSIGSGSPPLLCIHGNSFCCKIFKHIFSSDLSKTHQVLTIDLPGHGESSNALDPQRSYNQPAYADAAVQVLQKLGIAEVIIFGWSLGGHIAIEMLPLFDGIKGIMICGTPPVGYGELDKGFTFGDEGWKIAAAARDGLNAEEISGFAHNCADPPYEDWMEECVARTDQVARSLMFNGFARGECLDQRKTVGRSTVPIAVVNGADEPFVNLQFVKDVEYGNLWSGKCIEMEGLLHAPFWAKPKEFQEILERFIKDVS</sequence>
<dbReference type="AlphaFoldDB" id="A0A9P4TV14"/>
<reference evidence="3" key="1">
    <citation type="journal article" date="2020" name="Stud. Mycol.">
        <title>101 Dothideomycetes genomes: a test case for predicting lifestyles and emergence of pathogens.</title>
        <authorList>
            <person name="Haridas S."/>
            <person name="Albert R."/>
            <person name="Binder M."/>
            <person name="Bloem J."/>
            <person name="Labutti K."/>
            <person name="Salamov A."/>
            <person name="Andreopoulos B."/>
            <person name="Baker S."/>
            <person name="Barry K."/>
            <person name="Bills G."/>
            <person name="Bluhm B."/>
            <person name="Cannon C."/>
            <person name="Castanera R."/>
            <person name="Culley D."/>
            <person name="Daum C."/>
            <person name="Ezra D."/>
            <person name="Gonzalez J."/>
            <person name="Henrissat B."/>
            <person name="Kuo A."/>
            <person name="Liang C."/>
            <person name="Lipzen A."/>
            <person name="Lutzoni F."/>
            <person name="Magnuson J."/>
            <person name="Mondo S."/>
            <person name="Nolan M."/>
            <person name="Ohm R."/>
            <person name="Pangilinan J."/>
            <person name="Park H.-J."/>
            <person name="Ramirez L."/>
            <person name="Alfaro M."/>
            <person name="Sun H."/>
            <person name="Tritt A."/>
            <person name="Yoshinaga Y."/>
            <person name="Zwiers L.-H."/>
            <person name="Turgeon B."/>
            <person name="Goodwin S."/>
            <person name="Spatafora J."/>
            <person name="Crous P."/>
            <person name="Grigoriev I."/>
        </authorList>
    </citation>
    <scope>NUCLEOTIDE SEQUENCE</scope>
    <source>
        <strain evidence="3">CBS 130266</strain>
    </source>
</reference>
<dbReference type="PANTHER" id="PTHR43798:SF31">
    <property type="entry name" value="AB HYDROLASE SUPERFAMILY PROTEIN YCLE"/>
    <property type="match status" value="1"/>
</dbReference>
<dbReference type="Gene3D" id="3.40.50.1820">
    <property type="entry name" value="alpha/beta hydrolase"/>
    <property type="match status" value="1"/>
</dbReference>
<evidence type="ECO:0000259" key="2">
    <source>
        <dbReference type="Pfam" id="PF00561"/>
    </source>
</evidence>
<dbReference type="SUPFAM" id="SSF53474">
    <property type="entry name" value="alpha/beta-Hydrolases"/>
    <property type="match status" value="1"/>
</dbReference>
<dbReference type="PRINTS" id="PR00111">
    <property type="entry name" value="ABHYDROLASE"/>
</dbReference>
<proteinExistence type="predicted"/>
<dbReference type="InterPro" id="IPR000073">
    <property type="entry name" value="AB_hydrolase_1"/>
</dbReference>